<feature type="region of interest" description="Disordered" evidence="4">
    <location>
        <begin position="74"/>
        <end position="97"/>
    </location>
</feature>
<keyword evidence="3" id="KW-0949">S-adenosyl-L-methionine</keyword>
<dbReference type="PANTHER" id="PTHR13271:SF137">
    <property type="entry name" value="SET DOMAIN-CONTAINING PROTEIN"/>
    <property type="match status" value="1"/>
</dbReference>
<keyword evidence="7" id="KW-1185">Reference proteome</keyword>
<sequence>MVTQKQEVATPTNHSPPTRHNYNYDEQEFDKFQTFERWLIANGAQFPCLELRKYDNSDRYKDNKDGVLESVNSRVVMEENESEEKKDGAGGETTKSAITNEVNDGSDEMRGVHALTNLPPQAIIVSIPLRCLITVEMGQNTPIGRKILSSDLELDAPKHIFLMIYLLWDRAVNGSNSFFAPYYAVLPRRLRNMPIFWSEEELEGLKGSYMLSQISDRLQAVTRDYQSVCAAAPEFASIATLEEFTWARTIVCSRNFGLLINGRRTSALVPHADMLNHHRPRETKWTFCEESQCFTITTLKEIGAGEQVYDSYGQKCNHRFLLNYGFCVESNVEIDGFCPNEVSLELGWGEDLEEDEIYDDSKKSSSSRFSQLICGEDRECLEKKLAFWTRGDVESVSSEYFGSSWHTIASNMGRMGGSASAIMEATLGTSPTGADAAAARFAEASIVAAPQQPIVFPAKRVRVCISNNENTRVMFSMLRVLVCNSSELDRISWGGRAATAAGQRLYGIPGMASSATQATSIRMCRDIRYPISLQNERRAMELLLEITEFALSKYPTSLAQDAADLKNETAFPKYSNQRHAKLQVHGEKEVLHHFALWARTAIHVIDIILHELANEIKIVSQASKVTHPDRETEDGQNQELGFDYVIQAMEEDDECHNTILRYCSDALGAVRRDELNQIAAESIGIERTRNMGV</sequence>
<feature type="region of interest" description="Disordered" evidence="4">
    <location>
        <begin position="1"/>
        <end position="23"/>
    </location>
</feature>
<proteinExistence type="predicted"/>
<evidence type="ECO:0000313" key="7">
    <source>
        <dbReference type="Proteomes" id="UP001530400"/>
    </source>
</evidence>
<dbReference type="InterPro" id="IPR046341">
    <property type="entry name" value="SET_dom_sf"/>
</dbReference>
<dbReference type="PROSITE" id="PS50280">
    <property type="entry name" value="SET"/>
    <property type="match status" value="1"/>
</dbReference>
<dbReference type="Gene3D" id="3.90.1420.10">
    <property type="entry name" value="Rubisco LSMT, substrate-binding domain"/>
    <property type="match status" value="1"/>
</dbReference>
<dbReference type="GO" id="GO:0008168">
    <property type="term" value="F:methyltransferase activity"/>
    <property type="evidence" value="ECO:0007669"/>
    <property type="project" value="UniProtKB-KW"/>
</dbReference>
<accession>A0ABD3NJU4</accession>
<dbReference type="SUPFAM" id="SSF81822">
    <property type="entry name" value="RuBisCo LSMT C-terminal, substrate-binding domain"/>
    <property type="match status" value="1"/>
</dbReference>
<feature type="compositionally biased region" description="Polar residues" evidence="4">
    <location>
        <begin position="1"/>
        <end position="21"/>
    </location>
</feature>
<dbReference type="Gene3D" id="3.90.1410.10">
    <property type="entry name" value="set domain protein methyltransferase, domain 1"/>
    <property type="match status" value="1"/>
</dbReference>
<dbReference type="InterPro" id="IPR050600">
    <property type="entry name" value="SETD3_SETD6_MTase"/>
</dbReference>
<name>A0ABD3NJU4_9STRA</name>
<evidence type="ECO:0000256" key="1">
    <source>
        <dbReference type="ARBA" id="ARBA00022603"/>
    </source>
</evidence>
<dbReference type="CDD" id="cd10527">
    <property type="entry name" value="SET_LSMT"/>
    <property type="match status" value="1"/>
</dbReference>
<evidence type="ECO:0000256" key="2">
    <source>
        <dbReference type="ARBA" id="ARBA00022679"/>
    </source>
</evidence>
<dbReference type="Pfam" id="PF09273">
    <property type="entry name" value="Rubis-subs-bind"/>
    <property type="match status" value="1"/>
</dbReference>
<dbReference type="Proteomes" id="UP001530400">
    <property type="component" value="Unassembled WGS sequence"/>
</dbReference>
<dbReference type="PANTHER" id="PTHR13271">
    <property type="entry name" value="UNCHARACTERIZED PUTATIVE METHYLTRANSFERASE"/>
    <property type="match status" value="1"/>
</dbReference>
<dbReference type="InterPro" id="IPR015353">
    <property type="entry name" value="Rubisco_LSMT_subst-bd"/>
</dbReference>
<feature type="domain" description="SET" evidence="5">
    <location>
        <begin position="92"/>
        <end position="313"/>
    </location>
</feature>
<dbReference type="EMBL" id="JALLPJ020001113">
    <property type="protein sequence ID" value="KAL3776180.1"/>
    <property type="molecule type" value="Genomic_DNA"/>
</dbReference>
<dbReference type="SUPFAM" id="SSF82199">
    <property type="entry name" value="SET domain"/>
    <property type="match status" value="1"/>
</dbReference>
<keyword evidence="2" id="KW-0808">Transferase</keyword>
<gene>
    <name evidence="6" type="ORF">ACHAWO_005581</name>
</gene>
<dbReference type="InterPro" id="IPR036464">
    <property type="entry name" value="Rubisco_LSMT_subst-bd_sf"/>
</dbReference>
<dbReference type="GO" id="GO:0032259">
    <property type="term" value="P:methylation"/>
    <property type="evidence" value="ECO:0007669"/>
    <property type="project" value="UniProtKB-KW"/>
</dbReference>
<evidence type="ECO:0000256" key="3">
    <source>
        <dbReference type="ARBA" id="ARBA00022691"/>
    </source>
</evidence>
<reference evidence="6 7" key="1">
    <citation type="submission" date="2024-10" db="EMBL/GenBank/DDBJ databases">
        <title>Updated reference genomes for cyclostephanoid diatoms.</title>
        <authorList>
            <person name="Roberts W.R."/>
            <person name="Alverson A.J."/>
        </authorList>
    </citation>
    <scope>NUCLEOTIDE SEQUENCE [LARGE SCALE GENOMIC DNA]</scope>
    <source>
        <strain evidence="6 7">AJA010-31</strain>
    </source>
</reference>
<evidence type="ECO:0000259" key="5">
    <source>
        <dbReference type="PROSITE" id="PS50280"/>
    </source>
</evidence>
<evidence type="ECO:0000256" key="4">
    <source>
        <dbReference type="SAM" id="MobiDB-lite"/>
    </source>
</evidence>
<dbReference type="InterPro" id="IPR001214">
    <property type="entry name" value="SET_dom"/>
</dbReference>
<organism evidence="6 7">
    <name type="scientific">Cyclotella atomus</name>
    <dbReference type="NCBI Taxonomy" id="382360"/>
    <lineage>
        <taxon>Eukaryota</taxon>
        <taxon>Sar</taxon>
        <taxon>Stramenopiles</taxon>
        <taxon>Ochrophyta</taxon>
        <taxon>Bacillariophyta</taxon>
        <taxon>Coscinodiscophyceae</taxon>
        <taxon>Thalassiosirophycidae</taxon>
        <taxon>Stephanodiscales</taxon>
        <taxon>Stephanodiscaceae</taxon>
        <taxon>Cyclotella</taxon>
    </lineage>
</organism>
<comment type="caution">
    <text evidence="6">The sequence shown here is derived from an EMBL/GenBank/DDBJ whole genome shotgun (WGS) entry which is preliminary data.</text>
</comment>
<evidence type="ECO:0000313" key="6">
    <source>
        <dbReference type="EMBL" id="KAL3776180.1"/>
    </source>
</evidence>
<keyword evidence="1" id="KW-0489">Methyltransferase</keyword>
<protein>
    <recommendedName>
        <fullName evidence="5">SET domain-containing protein</fullName>
    </recommendedName>
</protein>
<dbReference type="AlphaFoldDB" id="A0ABD3NJU4"/>